<accession>A0ABX7S722</accession>
<sequence length="114" mass="13404">MSKRNAKLFIEDMLDAINKIDRYCKGIKNFEEFEKQEMIVDAVLRNLEIIGEAAGKIPENIRKRYSEIPWKRVVGLRNVGIHGYFAVDLRIIWTIISKQIPELKKMLEKINDEI</sequence>
<protein>
    <submittedName>
        <fullName evidence="7">DUF86 domain-containing protein</fullName>
    </submittedName>
</protein>
<keyword evidence="4" id="KW-0547">Nucleotide-binding</keyword>
<evidence type="ECO:0000256" key="2">
    <source>
        <dbReference type="ARBA" id="ARBA00022649"/>
    </source>
</evidence>
<keyword evidence="5" id="KW-0378">Hydrolase</keyword>
<evidence type="ECO:0000256" key="1">
    <source>
        <dbReference type="ARBA" id="ARBA00022553"/>
    </source>
</evidence>
<keyword evidence="3" id="KW-0540">Nuclease</keyword>
<evidence type="ECO:0000256" key="5">
    <source>
        <dbReference type="ARBA" id="ARBA00022801"/>
    </source>
</evidence>
<proteinExistence type="inferred from homology"/>
<dbReference type="PANTHER" id="PTHR34139">
    <property type="entry name" value="UPF0331 PROTEIN MJ0127"/>
    <property type="match status" value="1"/>
</dbReference>
<keyword evidence="8" id="KW-1185">Reference proteome</keyword>
<dbReference type="EMBL" id="CP071446">
    <property type="protein sequence ID" value="QTA37585.1"/>
    <property type="molecule type" value="Genomic_DNA"/>
</dbReference>
<name>A0ABX7S722_9BACT</name>
<dbReference type="InterPro" id="IPR008201">
    <property type="entry name" value="HepT-like"/>
</dbReference>
<dbReference type="Pfam" id="PF01934">
    <property type="entry name" value="HepT-like"/>
    <property type="match status" value="1"/>
</dbReference>
<dbReference type="Gene3D" id="1.20.120.580">
    <property type="entry name" value="bsu32300-like"/>
    <property type="match status" value="1"/>
</dbReference>
<evidence type="ECO:0000313" key="8">
    <source>
        <dbReference type="Proteomes" id="UP000671862"/>
    </source>
</evidence>
<evidence type="ECO:0000313" key="7">
    <source>
        <dbReference type="EMBL" id="QTA37585.1"/>
    </source>
</evidence>
<dbReference type="PANTHER" id="PTHR34139:SF1">
    <property type="entry name" value="RNASE MJ1380-RELATED"/>
    <property type="match status" value="1"/>
</dbReference>
<reference evidence="7 8" key="1">
    <citation type="submission" date="2021-03" db="EMBL/GenBank/DDBJ databases">
        <title>Thermosipho ferrireducens sp.nov., an anaerobic thermophilic iron-reducing bacterium isolated from a deep-sea hydrothermal sulfide deposits.</title>
        <authorList>
            <person name="Zeng X."/>
            <person name="Chen Y."/>
            <person name="Shao Z."/>
        </authorList>
    </citation>
    <scope>NUCLEOTIDE SEQUENCE [LARGE SCALE GENOMIC DNA]</scope>
    <source>
        <strain evidence="7 8">JL129W03</strain>
    </source>
</reference>
<evidence type="ECO:0000256" key="4">
    <source>
        <dbReference type="ARBA" id="ARBA00022741"/>
    </source>
</evidence>
<dbReference type="InterPro" id="IPR051813">
    <property type="entry name" value="HepT_RNase_toxin"/>
</dbReference>
<organism evidence="7 8">
    <name type="scientific">Thermosipho ferrireducens</name>
    <dbReference type="NCBI Taxonomy" id="2571116"/>
    <lineage>
        <taxon>Bacteria</taxon>
        <taxon>Thermotogati</taxon>
        <taxon>Thermotogota</taxon>
        <taxon>Thermotogae</taxon>
        <taxon>Thermotogales</taxon>
        <taxon>Fervidobacteriaceae</taxon>
        <taxon>Thermosipho</taxon>
    </lineage>
</organism>
<dbReference type="Proteomes" id="UP000671862">
    <property type="component" value="Chromosome"/>
</dbReference>
<gene>
    <name evidence="7" type="ORF">JYK00_07585</name>
</gene>
<dbReference type="InterPro" id="IPR037038">
    <property type="entry name" value="HepT-like_sf"/>
</dbReference>
<keyword evidence="2" id="KW-1277">Toxin-antitoxin system</keyword>
<dbReference type="RefSeq" id="WP_207566309.1">
    <property type="nucleotide sequence ID" value="NZ_CP071446.1"/>
</dbReference>
<comment type="similarity">
    <text evidence="6">Belongs to the HepT RNase toxin family.</text>
</comment>
<evidence type="ECO:0000256" key="6">
    <source>
        <dbReference type="ARBA" id="ARBA00024207"/>
    </source>
</evidence>
<keyword evidence="1" id="KW-0597">Phosphoprotein</keyword>
<evidence type="ECO:0000256" key="3">
    <source>
        <dbReference type="ARBA" id="ARBA00022722"/>
    </source>
</evidence>